<keyword evidence="4 8" id="KW-0812">Transmembrane</keyword>
<evidence type="ECO:0000256" key="6">
    <source>
        <dbReference type="ARBA" id="ARBA00023136"/>
    </source>
</evidence>
<dbReference type="InterPro" id="IPR001905">
    <property type="entry name" value="Ammonium_transpt"/>
</dbReference>
<dbReference type="EMBL" id="JALLPJ020000840">
    <property type="protein sequence ID" value="KAL3781529.1"/>
    <property type="molecule type" value="Genomic_DNA"/>
</dbReference>
<evidence type="ECO:0000256" key="3">
    <source>
        <dbReference type="ARBA" id="ARBA00022448"/>
    </source>
</evidence>
<keyword evidence="12" id="KW-1185">Reference proteome</keyword>
<feature type="transmembrane region" description="Helical" evidence="8">
    <location>
        <begin position="427"/>
        <end position="455"/>
    </location>
</feature>
<name>A0ABD3P1W4_9STRA</name>
<proteinExistence type="inferred from homology"/>
<dbReference type="GO" id="GO:0005886">
    <property type="term" value="C:plasma membrane"/>
    <property type="evidence" value="ECO:0007669"/>
    <property type="project" value="UniProtKB-SubCell"/>
</dbReference>
<feature type="transmembrane region" description="Helical" evidence="8">
    <location>
        <begin position="136"/>
        <end position="156"/>
    </location>
</feature>
<dbReference type="FunFam" id="1.10.3430.10:FF:000016">
    <property type="entry name" value="Ammonium transporter"/>
    <property type="match status" value="1"/>
</dbReference>
<feature type="compositionally biased region" description="Polar residues" evidence="9">
    <location>
        <begin position="563"/>
        <end position="574"/>
    </location>
</feature>
<accession>A0ABD3P1W4</accession>
<dbReference type="PANTHER" id="PTHR11730">
    <property type="entry name" value="AMMONIUM TRANSPORTER"/>
    <property type="match status" value="1"/>
</dbReference>
<reference evidence="11 12" key="1">
    <citation type="submission" date="2024-10" db="EMBL/GenBank/DDBJ databases">
        <title>Updated reference genomes for cyclostephanoid diatoms.</title>
        <authorList>
            <person name="Roberts W.R."/>
            <person name="Alverson A.J."/>
        </authorList>
    </citation>
    <scope>NUCLEOTIDE SEQUENCE [LARGE SCALE GENOMIC DNA]</scope>
    <source>
        <strain evidence="11 12">AJA010-31</strain>
    </source>
</reference>
<dbReference type="SUPFAM" id="SSF111352">
    <property type="entry name" value="Ammonium transporter"/>
    <property type="match status" value="1"/>
</dbReference>
<dbReference type="Pfam" id="PF00909">
    <property type="entry name" value="Ammonium_transp"/>
    <property type="match status" value="1"/>
</dbReference>
<evidence type="ECO:0000256" key="9">
    <source>
        <dbReference type="SAM" id="MobiDB-lite"/>
    </source>
</evidence>
<comment type="caution">
    <text evidence="11">The sequence shown here is derived from an EMBL/GenBank/DDBJ whole genome shotgun (WGS) entry which is preliminary data.</text>
</comment>
<feature type="domain" description="Ammonium transporter AmtB-like" evidence="10">
    <location>
        <begin position="51"/>
        <end position="475"/>
    </location>
</feature>
<keyword evidence="5 8" id="KW-1133">Transmembrane helix</keyword>
<dbReference type="InterPro" id="IPR024041">
    <property type="entry name" value="NH4_transpt_AmtB-like_dom"/>
</dbReference>
<protein>
    <recommendedName>
        <fullName evidence="8">Ammonium transporter</fullName>
    </recommendedName>
</protein>
<evidence type="ECO:0000313" key="12">
    <source>
        <dbReference type="Proteomes" id="UP001530400"/>
    </source>
</evidence>
<evidence type="ECO:0000313" key="11">
    <source>
        <dbReference type="EMBL" id="KAL3781529.1"/>
    </source>
</evidence>
<evidence type="ECO:0000256" key="2">
    <source>
        <dbReference type="ARBA" id="ARBA00005887"/>
    </source>
</evidence>
<organism evidence="11 12">
    <name type="scientific">Cyclotella atomus</name>
    <dbReference type="NCBI Taxonomy" id="382360"/>
    <lineage>
        <taxon>Eukaryota</taxon>
        <taxon>Sar</taxon>
        <taxon>Stramenopiles</taxon>
        <taxon>Ochrophyta</taxon>
        <taxon>Bacillariophyta</taxon>
        <taxon>Coscinodiscophyceae</taxon>
        <taxon>Thalassiosirophycidae</taxon>
        <taxon>Stephanodiscales</taxon>
        <taxon>Stephanodiscaceae</taxon>
        <taxon>Cyclotella</taxon>
    </lineage>
</organism>
<evidence type="ECO:0000259" key="10">
    <source>
        <dbReference type="Pfam" id="PF00909"/>
    </source>
</evidence>
<dbReference type="Proteomes" id="UP001530400">
    <property type="component" value="Unassembled WGS sequence"/>
</dbReference>
<comment type="similarity">
    <text evidence="2 8">Belongs to the ammonia transporter channel (TC 1.A.11.2) family.</text>
</comment>
<feature type="transmembrane region" description="Helical" evidence="8">
    <location>
        <begin position="291"/>
        <end position="313"/>
    </location>
</feature>
<dbReference type="InterPro" id="IPR029020">
    <property type="entry name" value="Ammonium/urea_transptr"/>
</dbReference>
<keyword evidence="6 8" id="KW-0472">Membrane</keyword>
<feature type="transmembrane region" description="Helical" evidence="8">
    <location>
        <begin position="85"/>
        <end position="104"/>
    </location>
</feature>
<evidence type="ECO:0000256" key="1">
    <source>
        <dbReference type="ARBA" id="ARBA00004141"/>
    </source>
</evidence>
<feature type="compositionally biased region" description="Polar residues" evidence="9">
    <location>
        <begin position="587"/>
        <end position="608"/>
    </location>
</feature>
<gene>
    <name evidence="11" type="ORF">ACHAWO_002437</name>
</gene>
<dbReference type="Gene3D" id="1.10.3430.10">
    <property type="entry name" value="Ammonium transporter AmtB like domains"/>
    <property type="match status" value="1"/>
</dbReference>
<comment type="caution">
    <text evidence="8">Lacks conserved residue(s) required for the propagation of feature annotation.</text>
</comment>
<evidence type="ECO:0000256" key="8">
    <source>
        <dbReference type="RuleBase" id="RU362002"/>
    </source>
</evidence>
<feature type="transmembrane region" description="Helical" evidence="8">
    <location>
        <begin position="163"/>
        <end position="184"/>
    </location>
</feature>
<dbReference type="PANTHER" id="PTHR11730:SF6">
    <property type="entry name" value="AMMONIUM TRANSPORTER"/>
    <property type="match status" value="1"/>
</dbReference>
<sequence>MSSSSTYETCLADLSSSSSATPSTEDLLICISNSFDESQTSTDSAVNVFYLLYAASLVFLMQAGFAMVAAGCVRLNNVQNTLLKNLLDACGASLGFYTLGYAFAWGGSTDVSTTDVTFIGKENFFMIGLDFAEESFWLFQLAFCSASATIVAGTLAERCQMGAYLGYSLMLAGFVYPVVVHSIWSPAGFLSANRLNGILWDVGMIDFAGSAVVHTTGGMTALIATKVLGPRTGRFTDLRGRVLATPKDFTGHSLALQMLGVFILWFGWYGFNTGSIIHLTQHMNYTFVSSIAINTTLAAASGAITTLFVNTVVQERLTGEVTYNLQYTMNGCLSGLVAITAGCAVVESWASIIIGIVGGVLYLMCSKLLVKHHIDDAVDGIPVHLINGVWGTLSVGLFAVPELLETLHNRSDHCGWFYSWSRGSADATLLACQIVGLLFVLSWVTVTMFPFFWVLNYLGWLRSDSLEEVIGLDVGYQGGVLQARGHKDEVESRMDNYISEYVKQREERAALKQINDTSTHGRILLGVSLHSVNNILDSSLRGETKEKENSLTRATSAIDIMERSNNSRKSSQGDLESNKSEKLSSLAQINDSLRSAASEPIQDNNSNEVQDEPWLDN</sequence>
<evidence type="ECO:0000256" key="4">
    <source>
        <dbReference type="ARBA" id="ARBA00022692"/>
    </source>
</evidence>
<feature type="region of interest" description="Disordered" evidence="9">
    <location>
        <begin position="562"/>
        <end position="617"/>
    </location>
</feature>
<keyword evidence="7 8" id="KW-0924">Ammonia transport</keyword>
<dbReference type="NCBIfam" id="TIGR00836">
    <property type="entry name" value="amt"/>
    <property type="match status" value="1"/>
</dbReference>
<feature type="transmembrane region" description="Helical" evidence="8">
    <location>
        <begin position="50"/>
        <end position="73"/>
    </location>
</feature>
<keyword evidence="3 8" id="KW-0813">Transport</keyword>
<dbReference type="AlphaFoldDB" id="A0ABD3P1W4"/>
<evidence type="ECO:0000256" key="5">
    <source>
        <dbReference type="ARBA" id="ARBA00022989"/>
    </source>
</evidence>
<feature type="transmembrane region" description="Helical" evidence="8">
    <location>
        <begin position="204"/>
        <end position="228"/>
    </location>
</feature>
<dbReference type="GO" id="GO:0072488">
    <property type="term" value="P:ammonium transmembrane transport"/>
    <property type="evidence" value="ECO:0007669"/>
    <property type="project" value="UniProtKB-KW"/>
</dbReference>
<evidence type="ECO:0000256" key="7">
    <source>
        <dbReference type="ARBA" id="ARBA00023177"/>
    </source>
</evidence>
<feature type="transmembrane region" description="Helical" evidence="8">
    <location>
        <begin position="348"/>
        <end position="369"/>
    </location>
</feature>
<comment type="subcellular location">
    <subcellularLocation>
        <location evidence="8">Cell membrane</location>
        <topology evidence="8">Multi-pass membrane protein</topology>
    </subcellularLocation>
    <subcellularLocation>
        <location evidence="1">Membrane</location>
        <topology evidence="1">Multi-pass membrane protein</topology>
    </subcellularLocation>
</comment>
<feature type="transmembrane region" description="Helical" evidence="8">
    <location>
        <begin position="249"/>
        <end position="271"/>
    </location>
</feature>